<proteinExistence type="predicted"/>
<name>A0A2A4HXN6_9SPHN</name>
<organism evidence="2 3">
    <name type="scientific">Sphingomonas ginsenosidimutans</name>
    <dbReference type="NCBI Taxonomy" id="862134"/>
    <lineage>
        <taxon>Bacteria</taxon>
        <taxon>Pseudomonadati</taxon>
        <taxon>Pseudomonadota</taxon>
        <taxon>Alphaproteobacteria</taxon>
        <taxon>Sphingomonadales</taxon>
        <taxon>Sphingomonadaceae</taxon>
        <taxon>Sphingomonas</taxon>
    </lineage>
</organism>
<feature type="compositionally biased region" description="Basic residues" evidence="1">
    <location>
        <begin position="118"/>
        <end position="129"/>
    </location>
</feature>
<comment type="caution">
    <text evidence="2">The sequence shown here is derived from an EMBL/GenBank/DDBJ whole genome shotgun (WGS) entry which is preliminary data.</text>
</comment>
<dbReference type="Proteomes" id="UP000218784">
    <property type="component" value="Unassembled WGS sequence"/>
</dbReference>
<reference evidence="2 3" key="1">
    <citation type="submission" date="2017-09" db="EMBL/GenBank/DDBJ databases">
        <title>Sphingomonas ginsenosidimutans KACC 14949, whole genome shotgun sequence.</title>
        <authorList>
            <person name="Feng G."/>
            <person name="Zhu H."/>
        </authorList>
    </citation>
    <scope>NUCLEOTIDE SEQUENCE [LARGE SCALE GENOMIC DNA]</scope>
    <source>
        <strain evidence="2 3">KACC 14949</strain>
    </source>
</reference>
<gene>
    <name evidence="2" type="ORF">COA17_10950</name>
</gene>
<evidence type="ECO:0000256" key="1">
    <source>
        <dbReference type="SAM" id="MobiDB-lite"/>
    </source>
</evidence>
<keyword evidence="3" id="KW-1185">Reference proteome</keyword>
<sequence>MVRTGADRRGRGRAGAPIAEGFWRALHGQQSWDDAVGGLSWRFDRPFGDVAVAGPRAEIDHIRIYNVSKVGVADVLSHDVYSPVTNPRIGARRRRVIRGERDDDDRRATAGRGSCRGAPRRFRHDTRRNRGGDGTGGGAGPAVDRARPLRVVCAIRVQLRAAMAKTATNRQSELVALVSALFR</sequence>
<dbReference type="EMBL" id="NWVD01000004">
    <property type="protein sequence ID" value="PCG08669.1"/>
    <property type="molecule type" value="Genomic_DNA"/>
</dbReference>
<evidence type="ECO:0000313" key="2">
    <source>
        <dbReference type="EMBL" id="PCG08669.1"/>
    </source>
</evidence>
<dbReference type="AlphaFoldDB" id="A0A2A4HXN6"/>
<protein>
    <submittedName>
        <fullName evidence="2">Uncharacterized protein</fullName>
    </submittedName>
</protein>
<accession>A0A2A4HXN6</accession>
<feature type="region of interest" description="Disordered" evidence="1">
    <location>
        <begin position="100"/>
        <end position="143"/>
    </location>
</feature>
<evidence type="ECO:0000313" key="3">
    <source>
        <dbReference type="Proteomes" id="UP000218784"/>
    </source>
</evidence>